<feature type="compositionally biased region" description="Low complexity" evidence="1">
    <location>
        <begin position="1"/>
        <end position="21"/>
    </location>
</feature>
<accession>M7TKN9</accession>
<dbReference type="HOGENOM" id="CLU_589239_0_0_1"/>
<feature type="region of interest" description="Disordered" evidence="1">
    <location>
        <begin position="162"/>
        <end position="197"/>
    </location>
</feature>
<dbReference type="InterPro" id="IPR029062">
    <property type="entry name" value="Class_I_gatase-like"/>
</dbReference>
<protein>
    <submittedName>
        <fullName evidence="3">Putative family protein</fullName>
    </submittedName>
</protein>
<gene>
    <name evidence="3" type="ORF">BcDW1_9430</name>
</gene>
<name>M7TKN9_BOTF1</name>
<dbReference type="Gene3D" id="3.40.50.880">
    <property type="match status" value="1"/>
</dbReference>
<dbReference type="EMBL" id="KB708061">
    <property type="protein sequence ID" value="EMR81965.1"/>
    <property type="molecule type" value="Genomic_DNA"/>
</dbReference>
<dbReference type="Pfam" id="PF01965">
    <property type="entry name" value="DJ-1_PfpI"/>
    <property type="match status" value="1"/>
</dbReference>
<dbReference type="InterPro" id="IPR052158">
    <property type="entry name" value="INH-QAR"/>
</dbReference>
<evidence type="ECO:0000313" key="3">
    <source>
        <dbReference type="EMBL" id="EMR81965.1"/>
    </source>
</evidence>
<feature type="compositionally biased region" description="Polar residues" evidence="1">
    <location>
        <begin position="22"/>
        <end position="32"/>
    </location>
</feature>
<dbReference type="InterPro" id="IPR002818">
    <property type="entry name" value="DJ-1/PfpI"/>
</dbReference>
<sequence length="464" mass="50890">MSGSTVSSRSSSSSTSSRRYSNGTPASSVTSSGRPRGYRGGGHEIARSAAVEQVREDGHEEDSEGEDLNEEGENEEDGDEEGEESEDEDEDDEDKKKVRSSSRTQRVSSFSFMTNFGVNTGMHILIINDRPDLLDEEEEEEGEEEEGEEEVLPIAHQQVPLEDPTTHRESMGGEREAREAREARRVSAEENPKRKMEKDRDFGENCLIYLGAIMSSPKHLRIGVFIPAGCQLLDMSGIDIFFMLSPEYLAACGLPAPLVALGISCAIYYISLPSTGPEVELTANAFLRISKTTTDSEVQPGMLDVMMVPGPDPRIVSDEDTQSFLKSHAEWRGENGERVDILSVCTGIFLVAQSGILEGLSASGPRALIPRLKKEFPDTKWVDDRRWVVDGNMWSSGGITNGLEMIAAYIRQRFPGPAAEAVIAMADVGEKGVSYTNGNTKETLWWLWQILKAVGLGIGKGKKT</sequence>
<feature type="compositionally biased region" description="Acidic residues" evidence="1">
    <location>
        <begin position="59"/>
        <end position="93"/>
    </location>
</feature>
<evidence type="ECO:0000259" key="2">
    <source>
        <dbReference type="Pfam" id="PF01965"/>
    </source>
</evidence>
<feature type="compositionally biased region" description="Basic and acidic residues" evidence="1">
    <location>
        <begin position="164"/>
        <end position="197"/>
    </location>
</feature>
<dbReference type="Proteomes" id="UP000012045">
    <property type="component" value="Unassembled WGS sequence"/>
</dbReference>
<organism evidence="3 4">
    <name type="scientific">Botryotinia fuckeliana (strain BcDW1)</name>
    <name type="common">Noble rot fungus</name>
    <name type="synonym">Botrytis cinerea</name>
    <dbReference type="NCBI Taxonomy" id="1290391"/>
    <lineage>
        <taxon>Eukaryota</taxon>
        <taxon>Fungi</taxon>
        <taxon>Dikarya</taxon>
        <taxon>Ascomycota</taxon>
        <taxon>Pezizomycotina</taxon>
        <taxon>Leotiomycetes</taxon>
        <taxon>Helotiales</taxon>
        <taxon>Sclerotiniaceae</taxon>
        <taxon>Botrytis</taxon>
    </lineage>
</organism>
<dbReference type="PANTHER" id="PTHR43130">
    <property type="entry name" value="ARAC-FAMILY TRANSCRIPTIONAL REGULATOR"/>
    <property type="match status" value="1"/>
</dbReference>
<dbReference type="PANTHER" id="PTHR43130:SF7">
    <property type="entry name" value="DJ-1_PFPI DOMAIN-CONTAINING PROTEIN"/>
    <property type="match status" value="1"/>
</dbReference>
<proteinExistence type="predicted"/>
<dbReference type="OrthoDB" id="543156at2759"/>
<feature type="domain" description="DJ-1/PfpI" evidence="2">
    <location>
        <begin position="287"/>
        <end position="411"/>
    </location>
</feature>
<evidence type="ECO:0000256" key="1">
    <source>
        <dbReference type="SAM" id="MobiDB-lite"/>
    </source>
</evidence>
<dbReference type="SUPFAM" id="SSF52317">
    <property type="entry name" value="Class I glutamine amidotransferase-like"/>
    <property type="match status" value="1"/>
</dbReference>
<evidence type="ECO:0000313" key="4">
    <source>
        <dbReference type="Proteomes" id="UP000012045"/>
    </source>
</evidence>
<dbReference type="STRING" id="1290391.M7TKN9"/>
<dbReference type="AlphaFoldDB" id="M7TKN9"/>
<feature type="region of interest" description="Disordered" evidence="1">
    <location>
        <begin position="1"/>
        <end position="106"/>
    </location>
</feature>
<reference evidence="4" key="1">
    <citation type="journal article" date="2013" name="Genome Announc.">
        <title>Draft genome sequence of Botrytis cinerea BcDW1, inoculum for noble rot of grape berries.</title>
        <authorList>
            <person name="Blanco-Ulate B."/>
            <person name="Allen G."/>
            <person name="Powell A.L."/>
            <person name="Cantu D."/>
        </authorList>
    </citation>
    <scope>NUCLEOTIDE SEQUENCE [LARGE SCALE GENOMIC DNA]</scope>
    <source>
        <strain evidence="4">BcDW1</strain>
    </source>
</reference>